<evidence type="ECO:0000256" key="1">
    <source>
        <dbReference type="SAM" id="MobiDB-lite"/>
    </source>
</evidence>
<sequence>MSPDPVVSSDAPLSEFHWSKDDYERDAASAIEGIKRARLVISSHMRGVAIEHSEEVDEIVGIIGNIVSDVHQMIMCCSMYHADSSIEHCALAILCDEMHITVWEMQADILRSRMHMLDSRRRYNRRAEVRGITLDAVETSFSYSMYLSTYERMLSSTCLAIRGASEWHHHMALMHDQITMAASRDASDIPSLMADDDDDEPETGDTTASSSIGTAAETLEEIVEVLSKPRSPIDV</sequence>
<comment type="caution">
    <text evidence="2">The sequence shown here is derived from an EMBL/GenBank/DDBJ whole genome shotgun (WGS) entry which is preliminary data.</text>
</comment>
<feature type="compositionally biased region" description="Polar residues" evidence="1">
    <location>
        <begin position="204"/>
        <end position="213"/>
    </location>
</feature>
<accession>A0A2V0RI68</accession>
<name>A0A2V0RI68_9ZZZZ</name>
<evidence type="ECO:0000313" key="2">
    <source>
        <dbReference type="EMBL" id="GBH22328.1"/>
    </source>
</evidence>
<feature type="region of interest" description="Disordered" evidence="1">
    <location>
        <begin position="189"/>
        <end position="215"/>
    </location>
</feature>
<feature type="compositionally biased region" description="Acidic residues" evidence="1">
    <location>
        <begin position="194"/>
        <end position="203"/>
    </location>
</feature>
<reference evidence="2" key="1">
    <citation type="submission" date="2017-04" db="EMBL/GenBank/DDBJ databases">
        <title>Unveiling RNA virosphere associated with marine microorganisms.</title>
        <authorList>
            <person name="Urayama S."/>
            <person name="Takaki Y."/>
            <person name="Nishi S."/>
            <person name="Yoshida Y."/>
            <person name="Deguchi S."/>
            <person name="Takai K."/>
            <person name="Nunoura T."/>
        </authorList>
    </citation>
    <scope>NUCLEOTIDE SEQUENCE</scope>
</reference>
<proteinExistence type="predicted"/>
<dbReference type="EMBL" id="BDQB01000215">
    <property type="protein sequence ID" value="GBH22328.1"/>
    <property type="molecule type" value="Genomic_RNA"/>
</dbReference>
<protein>
    <submittedName>
        <fullName evidence="2">Uncharacterized protein</fullName>
    </submittedName>
</protein>
<dbReference type="AlphaFoldDB" id="A0A2V0RI68"/>
<organism evidence="2">
    <name type="scientific">viral metagenome</name>
    <dbReference type="NCBI Taxonomy" id="1070528"/>
    <lineage>
        <taxon>unclassified sequences</taxon>
        <taxon>metagenomes</taxon>
        <taxon>organismal metagenomes</taxon>
    </lineage>
</organism>